<organism evidence="16 17">
    <name type="scientific">[Roseibacterium] beibuensis</name>
    <dbReference type="NCBI Taxonomy" id="1193142"/>
    <lineage>
        <taxon>Bacteria</taxon>
        <taxon>Pseudomonadati</taxon>
        <taxon>Pseudomonadota</taxon>
        <taxon>Alphaproteobacteria</taxon>
        <taxon>Rhodobacterales</taxon>
        <taxon>Roseobacteraceae</taxon>
        <taxon>Roseicyclus</taxon>
    </lineage>
</organism>
<dbReference type="Proteomes" id="UP001499910">
    <property type="component" value="Unassembled WGS sequence"/>
</dbReference>
<keyword evidence="6" id="KW-0645">Protease</keyword>
<evidence type="ECO:0000313" key="17">
    <source>
        <dbReference type="Proteomes" id="UP001499910"/>
    </source>
</evidence>
<feature type="signal peptide" evidence="14">
    <location>
        <begin position="1"/>
        <end position="35"/>
    </location>
</feature>
<evidence type="ECO:0000256" key="14">
    <source>
        <dbReference type="SAM" id="SignalP"/>
    </source>
</evidence>
<feature type="chain" id="PRO_5045943415" description="serine-type D-Ala-D-Ala carboxypeptidase" evidence="14">
    <location>
        <begin position="36"/>
        <end position="404"/>
    </location>
</feature>
<dbReference type="InterPro" id="IPR018044">
    <property type="entry name" value="Peptidase_S11"/>
</dbReference>
<accession>A0ABP9KUH9</accession>
<dbReference type="PRINTS" id="PR00725">
    <property type="entry name" value="DADACBPTASE1"/>
</dbReference>
<dbReference type="Gene3D" id="2.60.410.10">
    <property type="entry name" value="D-Ala-D-Ala carboxypeptidase, C-terminal domain"/>
    <property type="match status" value="1"/>
</dbReference>
<dbReference type="SUPFAM" id="SSF69189">
    <property type="entry name" value="Penicillin-binding protein associated domain"/>
    <property type="match status" value="1"/>
</dbReference>
<evidence type="ECO:0000256" key="1">
    <source>
        <dbReference type="ARBA" id="ARBA00003217"/>
    </source>
</evidence>
<dbReference type="EMBL" id="BAABHW010000001">
    <property type="protein sequence ID" value="GAA5066191.1"/>
    <property type="molecule type" value="Genomic_DNA"/>
</dbReference>
<evidence type="ECO:0000256" key="4">
    <source>
        <dbReference type="ARBA" id="ARBA00012448"/>
    </source>
</evidence>
<dbReference type="EC" id="3.4.16.4" evidence="4"/>
<comment type="function">
    <text evidence="1">Removes C-terminal D-alanyl residues from sugar-peptide cell wall precursors.</text>
</comment>
<evidence type="ECO:0000256" key="5">
    <source>
        <dbReference type="ARBA" id="ARBA00022645"/>
    </source>
</evidence>
<reference evidence="17" key="1">
    <citation type="journal article" date="2019" name="Int. J. Syst. Evol. Microbiol.">
        <title>The Global Catalogue of Microorganisms (GCM) 10K type strain sequencing project: providing services to taxonomists for standard genome sequencing and annotation.</title>
        <authorList>
            <consortium name="The Broad Institute Genomics Platform"/>
            <consortium name="The Broad Institute Genome Sequencing Center for Infectious Disease"/>
            <person name="Wu L."/>
            <person name="Ma J."/>
        </authorList>
    </citation>
    <scope>NUCLEOTIDE SEQUENCE [LARGE SCALE GENOMIC DNA]</scope>
    <source>
        <strain evidence="17">JCM 18015</strain>
    </source>
</reference>
<keyword evidence="11" id="KW-0961">Cell wall biogenesis/degradation</keyword>
<evidence type="ECO:0000256" key="10">
    <source>
        <dbReference type="ARBA" id="ARBA00022984"/>
    </source>
</evidence>
<dbReference type="SMART" id="SM00936">
    <property type="entry name" value="PBP5_C"/>
    <property type="match status" value="1"/>
</dbReference>
<evidence type="ECO:0000313" key="16">
    <source>
        <dbReference type="EMBL" id="GAA5066191.1"/>
    </source>
</evidence>
<dbReference type="RefSeq" id="WP_259546899.1">
    <property type="nucleotide sequence ID" value="NZ_BAABHW010000001.1"/>
</dbReference>
<dbReference type="Gene3D" id="3.40.710.10">
    <property type="entry name" value="DD-peptidase/beta-lactamase superfamily"/>
    <property type="match status" value="1"/>
</dbReference>
<evidence type="ECO:0000256" key="13">
    <source>
        <dbReference type="RuleBase" id="RU004016"/>
    </source>
</evidence>
<keyword evidence="17" id="KW-1185">Reference proteome</keyword>
<evidence type="ECO:0000256" key="3">
    <source>
        <dbReference type="ARBA" id="ARBA00007164"/>
    </source>
</evidence>
<keyword evidence="7 14" id="KW-0732">Signal</keyword>
<name>A0ABP9KUH9_9RHOB</name>
<evidence type="ECO:0000256" key="6">
    <source>
        <dbReference type="ARBA" id="ARBA00022670"/>
    </source>
</evidence>
<dbReference type="PANTHER" id="PTHR21581">
    <property type="entry name" value="D-ALANYL-D-ALANINE CARBOXYPEPTIDASE"/>
    <property type="match status" value="1"/>
</dbReference>
<sequence length="404" mass="43355">MTAATFRHPIQRAAASLLAAALLVLAFTAATLAQAFETEARAAYVIDHGTGQVLLARNAEEPLPPASMSKLMTLLMTFEALDDGRLTLETRLPVSQHAMDYGGSTMFLNTADRPTVEDLIRGVIINSGNDASAVLAEALSPDGTEEGFANLMTQRARQLGMMNSTFRNSNGWPADGHVMSVRDLGILAERIITEHPEYYTYFAEQEFDYEGRAPQNRFNRNPILGMGIGADGLKTGHTQEAGYGLVGSAQQGDRRVTFVISGLPSSEARARESERIVNWAFRQFVMREVVGEGTEIARAPVFMGTAETVGLAPAESVEMLIPALLDPEITAEVTYTSPLPAPVTAGDVVGELVIHQGVRDLERRVPVVATETVATGGLMTRLRTAARSVMTQVLGPTPEPAAGS</sequence>
<feature type="domain" description="Peptidase S11 D-Ala-D-Ala carboxypeptidase A C-terminal" evidence="15">
    <location>
        <begin position="284"/>
        <end position="375"/>
    </location>
</feature>
<evidence type="ECO:0000259" key="15">
    <source>
        <dbReference type="SMART" id="SM00936"/>
    </source>
</evidence>
<dbReference type="Pfam" id="PF00768">
    <property type="entry name" value="Peptidase_S11"/>
    <property type="match status" value="1"/>
</dbReference>
<dbReference type="InterPro" id="IPR037167">
    <property type="entry name" value="Peptidase_S11_C_sf"/>
</dbReference>
<dbReference type="Pfam" id="PF07943">
    <property type="entry name" value="PBP5_C"/>
    <property type="match status" value="1"/>
</dbReference>
<dbReference type="SUPFAM" id="SSF56601">
    <property type="entry name" value="beta-lactamase/transpeptidase-like"/>
    <property type="match status" value="1"/>
</dbReference>
<keyword evidence="8" id="KW-0378">Hydrolase</keyword>
<evidence type="ECO:0000256" key="7">
    <source>
        <dbReference type="ARBA" id="ARBA00022729"/>
    </source>
</evidence>
<proteinExistence type="inferred from homology"/>
<dbReference type="InterPro" id="IPR001967">
    <property type="entry name" value="Peptidase_S11_N"/>
</dbReference>
<evidence type="ECO:0000256" key="12">
    <source>
        <dbReference type="ARBA" id="ARBA00034000"/>
    </source>
</evidence>
<keyword evidence="5 16" id="KW-0121">Carboxypeptidase</keyword>
<dbReference type="InterPro" id="IPR012907">
    <property type="entry name" value="Peptidase_S11_C"/>
</dbReference>
<protein>
    <recommendedName>
        <fullName evidence="4">serine-type D-Ala-D-Ala carboxypeptidase</fullName>
        <ecNumber evidence="4">3.4.16.4</ecNumber>
    </recommendedName>
</protein>
<keyword evidence="10" id="KW-0573">Peptidoglycan synthesis</keyword>
<evidence type="ECO:0000256" key="2">
    <source>
        <dbReference type="ARBA" id="ARBA00004752"/>
    </source>
</evidence>
<keyword evidence="9" id="KW-0133">Cell shape</keyword>
<gene>
    <name evidence="16" type="ORF">GCM10023209_04490</name>
</gene>
<evidence type="ECO:0000256" key="9">
    <source>
        <dbReference type="ARBA" id="ARBA00022960"/>
    </source>
</evidence>
<dbReference type="InterPro" id="IPR015956">
    <property type="entry name" value="Peniciliin-bd_prot_C_sf"/>
</dbReference>
<comment type="catalytic activity">
    <reaction evidence="12">
        <text>Preferential cleavage: (Ac)2-L-Lys-D-Ala-|-D-Ala. Also transpeptidation of peptidyl-alanyl moieties that are N-acyl substituents of D-alanine.</text>
        <dbReference type="EC" id="3.4.16.4"/>
    </reaction>
</comment>
<dbReference type="PANTHER" id="PTHR21581:SF6">
    <property type="entry name" value="TRAFFICKING PROTEIN PARTICLE COMPLEX SUBUNIT 12"/>
    <property type="match status" value="1"/>
</dbReference>
<comment type="pathway">
    <text evidence="2">Cell wall biogenesis; peptidoglycan biosynthesis.</text>
</comment>
<evidence type="ECO:0000256" key="11">
    <source>
        <dbReference type="ARBA" id="ARBA00023316"/>
    </source>
</evidence>
<comment type="caution">
    <text evidence="16">The sequence shown here is derived from an EMBL/GenBank/DDBJ whole genome shotgun (WGS) entry which is preliminary data.</text>
</comment>
<dbReference type="GO" id="GO:0004180">
    <property type="term" value="F:carboxypeptidase activity"/>
    <property type="evidence" value="ECO:0007669"/>
    <property type="project" value="UniProtKB-KW"/>
</dbReference>
<dbReference type="InterPro" id="IPR012338">
    <property type="entry name" value="Beta-lactam/transpept-like"/>
</dbReference>
<evidence type="ECO:0000256" key="8">
    <source>
        <dbReference type="ARBA" id="ARBA00022801"/>
    </source>
</evidence>
<comment type="similarity">
    <text evidence="3 13">Belongs to the peptidase S11 family.</text>
</comment>